<dbReference type="Proteomes" id="UP000294886">
    <property type="component" value="Unassembled WGS sequence"/>
</dbReference>
<dbReference type="GO" id="GO:0009251">
    <property type="term" value="P:glucan catabolic process"/>
    <property type="evidence" value="ECO:0007669"/>
    <property type="project" value="TreeGrafter"/>
</dbReference>
<evidence type="ECO:0000313" key="8">
    <source>
        <dbReference type="Proteomes" id="UP000294886"/>
    </source>
</evidence>
<dbReference type="PANTHER" id="PTHR30620">
    <property type="entry name" value="PERIPLASMIC BETA-GLUCOSIDASE-RELATED"/>
    <property type="match status" value="1"/>
</dbReference>
<gene>
    <name evidence="7" type="ORF">EV203_101143</name>
</gene>
<dbReference type="InterPro" id="IPR051915">
    <property type="entry name" value="Cellulose_Degrad_GH3"/>
</dbReference>
<keyword evidence="4" id="KW-0732">Signal</keyword>
<evidence type="ECO:0000313" key="7">
    <source>
        <dbReference type="EMBL" id="TCO68673.1"/>
    </source>
</evidence>
<dbReference type="PANTHER" id="PTHR30620:SF16">
    <property type="entry name" value="LYSOSOMAL BETA GLUCOSIDASE"/>
    <property type="match status" value="1"/>
</dbReference>
<sequence length="68" mass="7926">MQIDAFNEIKNAVIRGEIPIERIDESVERIIKVKEKYKLFESPYPDENKIKTLVGNKTHQEIAKNISL</sequence>
<evidence type="ECO:0000256" key="2">
    <source>
        <dbReference type="ARBA" id="ARBA00005336"/>
    </source>
</evidence>
<evidence type="ECO:0000256" key="5">
    <source>
        <dbReference type="ARBA" id="ARBA00022801"/>
    </source>
</evidence>
<accession>A0A4R2K5Z0</accession>
<name>A0A4R2K5Z0_9THEO</name>
<dbReference type="AlphaFoldDB" id="A0A4R2K5Z0"/>
<comment type="similarity">
    <text evidence="2">Belongs to the glycosyl hydrolase 3 family.</text>
</comment>
<dbReference type="Gene3D" id="3.20.20.300">
    <property type="entry name" value="Glycoside hydrolase, family 3, N-terminal domain"/>
    <property type="match status" value="1"/>
</dbReference>
<dbReference type="GO" id="GO:0008422">
    <property type="term" value="F:beta-glucosidase activity"/>
    <property type="evidence" value="ECO:0007669"/>
    <property type="project" value="UniProtKB-EC"/>
</dbReference>
<evidence type="ECO:0000256" key="4">
    <source>
        <dbReference type="ARBA" id="ARBA00022729"/>
    </source>
</evidence>
<dbReference type="InterPro" id="IPR017853">
    <property type="entry name" value="GH"/>
</dbReference>
<organism evidence="7 8">
    <name type="scientific">Caldanaerobacter subterraneus</name>
    <dbReference type="NCBI Taxonomy" id="911092"/>
    <lineage>
        <taxon>Bacteria</taxon>
        <taxon>Bacillati</taxon>
        <taxon>Bacillota</taxon>
        <taxon>Clostridia</taxon>
        <taxon>Thermoanaerobacterales</taxon>
        <taxon>Thermoanaerobacteraceae</taxon>
        <taxon>Caldanaerobacter</taxon>
    </lineage>
</organism>
<dbReference type="EMBL" id="SLWU01000001">
    <property type="protein sequence ID" value="TCO68673.1"/>
    <property type="molecule type" value="Genomic_DNA"/>
</dbReference>
<proteinExistence type="inferred from homology"/>
<reference evidence="7 8" key="1">
    <citation type="submission" date="2019-03" db="EMBL/GenBank/DDBJ databases">
        <title>Genomic Encyclopedia of Type Strains, Phase IV (KMG-IV): sequencing the most valuable type-strain genomes for metagenomic binning, comparative biology and taxonomic classification.</title>
        <authorList>
            <person name="Goeker M."/>
        </authorList>
    </citation>
    <scope>NUCLEOTIDE SEQUENCE [LARGE SCALE GENOMIC DNA]</scope>
    <source>
        <strain evidence="7 8">DSM 13054</strain>
    </source>
</reference>
<keyword evidence="5" id="KW-0378">Hydrolase</keyword>
<comment type="caution">
    <text evidence="7">The sequence shown here is derived from an EMBL/GenBank/DDBJ whole genome shotgun (WGS) entry which is preliminary data.</text>
</comment>
<dbReference type="SUPFAM" id="SSF51445">
    <property type="entry name" value="(Trans)glycosidases"/>
    <property type="match status" value="1"/>
</dbReference>
<evidence type="ECO:0000256" key="6">
    <source>
        <dbReference type="ARBA" id="ARBA00023295"/>
    </source>
</evidence>
<dbReference type="InterPro" id="IPR036962">
    <property type="entry name" value="Glyco_hydro_3_N_sf"/>
</dbReference>
<evidence type="ECO:0000256" key="3">
    <source>
        <dbReference type="ARBA" id="ARBA00012744"/>
    </source>
</evidence>
<dbReference type="EC" id="3.2.1.21" evidence="3"/>
<evidence type="ECO:0000256" key="1">
    <source>
        <dbReference type="ARBA" id="ARBA00000448"/>
    </source>
</evidence>
<keyword evidence="6" id="KW-0326">Glycosidase</keyword>
<comment type="catalytic activity">
    <reaction evidence="1">
        <text>Hydrolysis of terminal, non-reducing beta-D-glucosyl residues with release of beta-D-glucose.</text>
        <dbReference type="EC" id="3.2.1.21"/>
    </reaction>
</comment>
<protein>
    <recommendedName>
        <fullName evidence="3">beta-glucosidase</fullName>
        <ecNumber evidence="3">3.2.1.21</ecNumber>
    </recommendedName>
</protein>